<reference evidence="1" key="2">
    <citation type="journal article" date="2015" name="Data Brief">
        <title>Shoot transcriptome of the giant reed, Arundo donax.</title>
        <authorList>
            <person name="Barrero R.A."/>
            <person name="Guerrero F.D."/>
            <person name="Moolhuijzen P."/>
            <person name="Goolsby J.A."/>
            <person name="Tidwell J."/>
            <person name="Bellgard S.E."/>
            <person name="Bellgard M.I."/>
        </authorList>
    </citation>
    <scope>NUCLEOTIDE SEQUENCE</scope>
    <source>
        <tissue evidence="1">Shoot tissue taken approximately 20 cm above the soil surface</tissue>
    </source>
</reference>
<name>A0A0A9C3Z8_ARUDO</name>
<protein>
    <submittedName>
        <fullName evidence="1">Uncharacterized protein</fullName>
    </submittedName>
</protein>
<sequence>MHHCTCTVH</sequence>
<reference evidence="1" key="1">
    <citation type="submission" date="2014-09" db="EMBL/GenBank/DDBJ databases">
        <authorList>
            <person name="Magalhaes I.L.F."/>
            <person name="Oliveira U."/>
            <person name="Santos F.R."/>
            <person name="Vidigal T.H.D.A."/>
            <person name="Brescovit A.D."/>
            <person name="Santos A.J."/>
        </authorList>
    </citation>
    <scope>NUCLEOTIDE SEQUENCE</scope>
    <source>
        <tissue evidence="1">Shoot tissue taken approximately 20 cm above the soil surface</tissue>
    </source>
</reference>
<accession>A0A0A9C3Z8</accession>
<evidence type="ECO:0000313" key="1">
    <source>
        <dbReference type="EMBL" id="JAD70316.1"/>
    </source>
</evidence>
<dbReference type="EMBL" id="GBRH01227579">
    <property type="protein sequence ID" value="JAD70316.1"/>
    <property type="molecule type" value="Transcribed_RNA"/>
</dbReference>
<proteinExistence type="predicted"/>
<organism evidence="1">
    <name type="scientific">Arundo donax</name>
    <name type="common">Giant reed</name>
    <name type="synonym">Donax arundinaceus</name>
    <dbReference type="NCBI Taxonomy" id="35708"/>
    <lineage>
        <taxon>Eukaryota</taxon>
        <taxon>Viridiplantae</taxon>
        <taxon>Streptophyta</taxon>
        <taxon>Embryophyta</taxon>
        <taxon>Tracheophyta</taxon>
        <taxon>Spermatophyta</taxon>
        <taxon>Magnoliopsida</taxon>
        <taxon>Liliopsida</taxon>
        <taxon>Poales</taxon>
        <taxon>Poaceae</taxon>
        <taxon>PACMAD clade</taxon>
        <taxon>Arundinoideae</taxon>
        <taxon>Arundineae</taxon>
        <taxon>Arundo</taxon>
    </lineage>
</organism>